<reference evidence="2" key="1">
    <citation type="journal article" date="2019" name="Int. J. Syst. Evol. Microbiol.">
        <title>The Global Catalogue of Microorganisms (GCM) 10K type strain sequencing project: providing services to taxonomists for standard genome sequencing and annotation.</title>
        <authorList>
            <consortium name="The Broad Institute Genomics Platform"/>
            <consortium name="The Broad Institute Genome Sequencing Center for Infectious Disease"/>
            <person name="Wu L."/>
            <person name="Ma J."/>
        </authorList>
    </citation>
    <scope>NUCLEOTIDE SEQUENCE [LARGE SCALE GENOMIC DNA]</scope>
    <source>
        <strain evidence="2">JCM 4816</strain>
    </source>
</reference>
<dbReference type="RefSeq" id="WP_380579147.1">
    <property type="nucleotide sequence ID" value="NZ_JBHSQJ010000007.1"/>
</dbReference>
<name>A0ABW1FZ90_9ACTN</name>
<gene>
    <name evidence="1" type="ORF">ACFP3V_02445</name>
</gene>
<dbReference type="EMBL" id="JBHSQJ010000007">
    <property type="protein sequence ID" value="MFC5906081.1"/>
    <property type="molecule type" value="Genomic_DNA"/>
</dbReference>
<dbReference type="Proteomes" id="UP001596174">
    <property type="component" value="Unassembled WGS sequence"/>
</dbReference>
<protein>
    <submittedName>
        <fullName evidence="1">DsrE family protein</fullName>
    </submittedName>
</protein>
<dbReference type="InterPro" id="IPR003787">
    <property type="entry name" value="Sulphur_relay_DsrE/F-like"/>
</dbReference>
<proteinExistence type="predicted"/>
<accession>A0ABW1FZ90</accession>
<evidence type="ECO:0000313" key="1">
    <source>
        <dbReference type="EMBL" id="MFC5906081.1"/>
    </source>
</evidence>
<dbReference type="Pfam" id="PF02635">
    <property type="entry name" value="DsrE"/>
    <property type="match status" value="1"/>
</dbReference>
<dbReference type="Gene3D" id="3.40.1260.10">
    <property type="entry name" value="DsrEFH-like"/>
    <property type="match status" value="1"/>
</dbReference>
<organism evidence="1 2">
    <name type="scientific">Streptacidiphilus monticola</name>
    <dbReference type="NCBI Taxonomy" id="2161674"/>
    <lineage>
        <taxon>Bacteria</taxon>
        <taxon>Bacillati</taxon>
        <taxon>Actinomycetota</taxon>
        <taxon>Actinomycetes</taxon>
        <taxon>Kitasatosporales</taxon>
        <taxon>Streptomycetaceae</taxon>
        <taxon>Streptacidiphilus</taxon>
    </lineage>
</organism>
<dbReference type="SUPFAM" id="SSF75169">
    <property type="entry name" value="DsrEFH-like"/>
    <property type="match status" value="1"/>
</dbReference>
<evidence type="ECO:0000313" key="2">
    <source>
        <dbReference type="Proteomes" id="UP001596174"/>
    </source>
</evidence>
<sequence>MSKKLVVKVTAGADAPERCSQAFTVASVALASGVDVSLWLTGESSWFALPGRAAEFELPHAAPLPELLDALIAGGQVTLCTQCAARREITQADVLDGVRIAGAQVFVSEIMQDGVQALVY</sequence>
<comment type="caution">
    <text evidence="1">The sequence shown here is derived from an EMBL/GenBank/DDBJ whole genome shotgun (WGS) entry which is preliminary data.</text>
</comment>
<keyword evidence="2" id="KW-1185">Reference proteome</keyword>
<dbReference type="InterPro" id="IPR027396">
    <property type="entry name" value="DsrEFH-like"/>
</dbReference>